<dbReference type="GO" id="GO:0045944">
    <property type="term" value="P:positive regulation of transcription by RNA polymerase II"/>
    <property type="evidence" value="ECO:0007669"/>
    <property type="project" value="TreeGrafter"/>
</dbReference>
<feature type="compositionally biased region" description="Basic and acidic residues" evidence="2">
    <location>
        <begin position="158"/>
        <end position="168"/>
    </location>
</feature>
<feature type="compositionally biased region" description="Low complexity" evidence="2">
    <location>
        <begin position="210"/>
        <end position="222"/>
    </location>
</feature>
<dbReference type="GO" id="GO:0003677">
    <property type="term" value="F:DNA binding"/>
    <property type="evidence" value="ECO:0007669"/>
    <property type="project" value="TreeGrafter"/>
</dbReference>
<feature type="compositionally biased region" description="Basic and acidic residues" evidence="2">
    <location>
        <begin position="290"/>
        <end position="299"/>
    </location>
</feature>
<feature type="region of interest" description="Disordered" evidence="2">
    <location>
        <begin position="578"/>
        <end position="650"/>
    </location>
</feature>
<feature type="compositionally biased region" description="Basic and acidic residues" evidence="2">
    <location>
        <begin position="331"/>
        <end position="349"/>
    </location>
</feature>
<dbReference type="EMBL" id="CM004469">
    <property type="protein sequence ID" value="OCT91495.1"/>
    <property type="molecule type" value="Genomic_DNA"/>
</dbReference>
<evidence type="ECO:0008006" key="5">
    <source>
        <dbReference type="Google" id="ProtNLM"/>
    </source>
</evidence>
<feature type="compositionally biased region" description="Basic residues" evidence="2">
    <location>
        <begin position="1"/>
        <end position="16"/>
    </location>
</feature>
<feature type="compositionally biased region" description="Basic and acidic residues" evidence="2">
    <location>
        <begin position="426"/>
        <end position="436"/>
    </location>
</feature>
<feature type="compositionally biased region" description="Basic and acidic residues" evidence="2">
    <location>
        <begin position="311"/>
        <end position="321"/>
    </location>
</feature>
<feature type="compositionally biased region" description="Basic and acidic residues" evidence="2">
    <location>
        <begin position="179"/>
        <end position="200"/>
    </location>
</feature>
<sequence length="707" mass="83908">MAKSRSRSPSWKHRQPAYRSPEHQRQKHFQDHCSQENGFRRNSRRPLHWEEGRHRQNNTRTQNFNRFNDKPYELDSFPTNSRKSPVDKFDREKRIYSPERHRDHNKSPIEKFDREKKIYSPERHRHNNKSPIDKFEREKRIYSPERHRDGNRFGPPRFSEEAPYRDNDNGYYHINQGHNTHEDSSDFRVGRREDDIHGHYPSENNWEWSNNQDHWNNQNQNDEILPPPRRHSQDFGERSSFHKRFPEDQAFREQEPPFKRLRENERSDLREQHRNSHWKTDHSFQPYGKDWPKDMDLGDPRPFVHRTNTGEFKKIEYDYSHRSPNYVGKEQNSRDDRDHKYSRHEERTHNRTRNSHHGKPLDSHFKDNGSKITERIPELSTKYSSKHSQNFNSDSYKQDIKGRPPSPRQNDRKEDELRKQSPSPHNWKDKTPKTTDPKASQKTMPAAETIMVSLALKNPADKYRDGVSPSDRQMSQDLVATGRKESFHSVFKHIESSNEIPPSRPKTEFTQEIRTIIHEVKANHFKSTDLTLHERFSNLKSNDSIQESSLNITVPQTNPEIHRRIDISLEDLQSKSLNKRIEAPPVSHRVIEDPNDLRHDIERRRKERLQSEENGGTDVSVGERAQKHQAGDFQNSSKLSRPPFRKPTGRHPVCASLPSSTCFIPVHTHKIGKLILCYGLMQIALSFRHTTVTIVIQDVSEEPWHVR</sequence>
<feature type="compositionally biased region" description="Basic and acidic residues" evidence="2">
    <location>
        <begin position="589"/>
        <end position="611"/>
    </location>
</feature>
<dbReference type="PANTHER" id="PTHR15268">
    <property type="entry name" value="THRAP3/BCLAF1"/>
    <property type="match status" value="1"/>
</dbReference>
<name>A0A974DHF5_XENLA</name>
<dbReference type="Proteomes" id="UP000694892">
    <property type="component" value="Chromosome 2S"/>
</dbReference>
<organism evidence="3 4">
    <name type="scientific">Xenopus laevis</name>
    <name type="common">African clawed frog</name>
    <dbReference type="NCBI Taxonomy" id="8355"/>
    <lineage>
        <taxon>Eukaryota</taxon>
        <taxon>Metazoa</taxon>
        <taxon>Chordata</taxon>
        <taxon>Craniata</taxon>
        <taxon>Vertebrata</taxon>
        <taxon>Euteleostomi</taxon>
        <taxon>Amphibia</taxon>
        <taxon>Batrachia</taxon>
        <taxon>Anura</taxon>
        <taxon>Pipoidea</taxon>
        <taxon>Pipidae</taxon>
        <taxon>Xenopodinae</taxon>
        <taxon>Xenopus</taxon>
        <taxon>Xenopus</taxon>
    </lineage>
</organism>
<evidence type="ECO:0000313" key="4">
    <source>
        <dbReference type="Proteomes" id="UP000694892"/>
    </source>
</evidence>
<protein>
    <recommendedName>
        <fullName evidence="5">BCLAF1 and THRAP3 family member 3</fullName>
    </recommendedName>
</protein>
<feature type="compositionally biased region" description="Basic and acidic residues" evidence="2">
    <location>
        <begin position="409"/>
        <end position="419"/>
    </location>
</feature>
<feature type="compositionally biased region" description="Basic and acidic residues" evidence="2">
    <location>
        <begin position="131"/>
        <end position="151"/>
    </location>
</feature>
<dbReference type="InterPro" id="IPR029199">
    <property type="entry name" value="THRAP3_BCLAF1"/>
</dbReference>
<feature type="compositionally biased region" description="Polar residues" evidence="2">
    <location>
        <begin position="381"/>
        <end position="395"/>
    </location>
</feature>
<dbReference type="PANTHER" id="PTHR15268:SF17">
    <property type="entry name" value="BCLAF1 AND THRAP3 FAMILY MEMBER 3"/>
    <property type="match status" value="1"/>
</dbReference>
<evidence type="ECO:0000256" key="2">
    <source>
        <dbReference type="SAM" id="MobiDB-lite"/>
    </source>
</evidence>
<dbReference type="AlphaFoldDB" id="A0A974DHF5"/>
<gene>
    <name evidence="3" type="ORF">XELAEV_18014549mg</name>
</gene>
<dbReference type="Pfam" id="PF15440">
    <property type="entry name" value="THRAP3_BCLAF1"/>
    <property type="match status" value="1"/>
</dbReference>
<feature type="compositionally biased region" description="Basic and acidic residues" evidence="2">
    <location>
        <begin position="20"/>
        <end position="34"/>
    </location>
</feature>
<evidence type="ECO:0000313" key="3">
    <source>
        <dbReference type="EMBL" id="OCT91495.1"/>
    </source>
</evidence>
<comment type="similarity">
    <text evidence="1">Belongs to the BCLAF1/THRAP3 family.</text>
</comment>
<reference evidence="4" key="1">
    <citation type="journal article" date="2016" name="Nature">
        <title>Genome evolution in the allotetraploid frog Xenopus laevis.</title>
        <authorList>
            <person name="Session A.M."/>
            <person name="Uno Y."/>
            <person name="Kwon T."/>
            <person name="Chapman J.A."/>
            <person name="Toyoda A."/>
            <person name="Takahashi S."/>
            <person name="Fukui A."/>
            <person name="Hikosaka A."/>
            <person name="Suzuki A."/>
            <person name="Kondo M."/>
            <person name="van Heeringen S.J."/>
            <person name="Quigley I."/>
            <person name="Heinz S."/>
            <person name="Ogino H."/>
            <person name="Ochi H."/>
            <person name="Hellsten U."/>
            <person name="Lyons J.B."/>
            <person name="Simakov O."/>
            <person name="Putnam N."/>
            <person name="Stites J."/>
            <person name="Kuroki Y."/>
            <person name="Tanaka T."/>
            <person name="Michiue T."/>
            <person name="Watanabe M."/>
            <person name="Bogdanovic O."/>
            <person name="Lister R."/>
            <person name="Georgiou G."/>
            <person name="Paranjpe S.S."/>
            <person name="van Kruijsbergen I."/>
            <person name="Shu S."/>
            <person name="Carlson J."/>
            <person name="Kinoshita T."/>
            <person name="Ohta Y."/>
            <person name="Mawaribuchi S."/>
            <person name="Jenkins J."/>
            <person name="Grimwood J."/>
            <person name="Schmutz J."/>
            <person name="Mitros T."/>
            <person name="Mozaffari S.V."/>
            <person name="Suzuki Y."/>
            <person name="Haramoto Y."/>
            <person name="Yamamoto T.S."/>
            <person name="Takagi C."/>
            <person name="Heald R."/>
            <person name="Miller K."/>
            <person name="Haudenschild C."/>
            <person name="Kitzman J."/>
            <person name="Nakayama T."/>
            <person name="Izutsu Y."/>
            <person name="Robert J."/>
            <person name="Fortriede J."/>
            <person name="Burns K."/>
            <person name="Lotay V."/>
            <person name="Karimi K."/>
            <person name="Yasuoka Y."/>
            <person name="Dichmann D.S."/>
            <person name="Flajnik M.F."/>
            <person name="Houston D.W."/>
            <person name="Shendure J."/>
            <person name="DuPasquier L."/>
            <person name="Vize P.D."/>
            <person name="Zorn A.M."/>
            <person name="Ito M."/>
            <person name="Marcotte E.M."/>
            <person name="Wallingford J.B."/>
            <person name="Ito Y."/>
            <person name="Asashima M."/>
            <person name="Ueno N."/>
            <person name="Matsuda Y."/>
            <person name="Veenstra G.J."/>
            <person name="Fujiyama A."/>
            <person name="Harland R.M."/>
            <person name="Taira M."/>
            <person name="Rokhsar D.S."/>
        </authorList>
    </citation>
    <scope>NUCLEOTIDE SEQUENCE [LARGE SCALE GENOMIC DNA]</scope>
    <source>
        <strain evidence="4">J</strain>
    </source>
</reference>
<proteinExistence type="inferred from homology"/>
<feature type="region of interest" description="Disordered" evidence="2">
    <location>
        <begin position="1"/>
        <end position="445"/>
    </location>
</feature>
<feature type="compositionally biased region" description="Basic and acidic residues" evidence="2">
    <location>
        <begin position="84"/>
        <end position="122"/>
    </location>
</feature>
<evidence type="ECO:0000256" key="1">
    <source>
        <dbReference type="ARBA" id="ARBA00006481"/>
    </source>
</evidence>
<dbReference type="GO" id="GO:0016592">
    <property type="term" value="C:mediator complex"/>
    <property type="evidence" value="ECO:0007669"/>
    <property type="project" value="TreeGrafter"/>
</dbReference>
<dbReference type="OMA" id="EHDHGIT"/>
<accession>A0A974DHF5</accession>
<feature type="compositionally biased region" description="Basic and acidic residues" evidence="2">
    <location>
        <begin position="231"/>
        <end position="282"/>
    </location>
</feature>
<feature type="compositionally biased region" description="Basic and acidic residues" evidence="2">
    <location>
        <begin position="359"/>
        <end position="377"/>
    </location>
</feature>
<dbReference type="GO" id="GO:0003712">
    <property type="term" value="F:transcription coregulator activity"/>
    <property type="evidence" value="ECO:0007669"/>
    <property type="project" value="TreeGrafter"/>
</dbReference>